<feature type="region of interest" description="Disordered" evidence="1">
    <location>
        <begin position="38"/>
        <end position="61"/>
    </location>
</feature>
<reference evidence="2" key="1">
    <citation type="journal article" date="2022" name="bioRxiv">
        <title>Sequencing and chromosome-scale assembly of the giantPleurodeles waltlgenome.</title>
        <authorList>
            <person name="Brown T."/>
            <person name="Elewa A."/>
            <person name="Iarovenko S."/>
            <person name="Subramanian E."/>
            <person name="Araus A.J."/>
            <person name="Petzold A."/>
            <person name="Susuki M."/>
            <person name="Suzuki K.-i.T."/>
            <person name="Hayashi T."/>
            <person name="Toyoda A."/>
            <person name="Oliveira C."/>
            <person name="Osipova E."/>
            <person name="Leigh N.D."/>
            <person name="Simon A."/>
            <person name="Yun M.H."/>
        </authorList>
    </citation>
    <scope>NUCLEOTIDE SEQUENCE</scope>
    <source>
        <strain evidence="2">20211129_DDA</strain>
        <tissue evidence="2">Liver</tissue>
    </source>
</reference>
<comment type="caution">
    <text evidence="2">The sequence shown here is derived from an EMBL/GenBank/DDBJ whole genome shotgun (WGS) entry which is preliminary data.</text>
</comment>
<accession>A0AAV7UE89</accession>
<protein>
    <submittedName>
        <fullName evidence="2">Uncharacterized protein</fullName>
    </submittedName>
</protein>
<keyword evidence="3" id="KW-1185">Reference proteome</keyword>
<evidence type="ECO:0000313" key="3">
    <source>
        <dbReference type="Proteomes" id="UP001066276"/>
    </source>
</evidence>
<sequence>MVESGTSHQAAVAGHPPRLCVLLSSPQPGEATLTTITGFPAADLPPGFKPPQRASGTRTRPSAAAGALILMAGPSHPTEADLSSASHSPARWLQGILKEVALSKGEPYRAKSTRQPSQGCWSLGLPGTLVADAAH</sequence>
<proteinExistence type="predicted"/>
<name>A0AAV7UE89_PLEWA</name>
<organism evidence="2 3">
    <name type="scientific">Pleurodeles waltl</name>
    <name type="common">Iberian ribbed newt</name>
    <dbReference type="NCBI Taxonomy" id="8319"/>
    <lineage>
        <taxon>Eukaryota</taxon>
        <taxon>Metazoa</taxon>
        <taxon>Chordata</taxon>
        <taxon>Craniata</taxon>
        <taxon>Vertebrata</taxon>
        <taxon>Euteleostomi</taxon>
        <taxon>Amphibia</taxon>
        <taxon>Batrachia</taxon>
        <taxon>Caudata</taxon>
        <taxon>Salamandroidea</taxon>
        <taxon>Salamandridae</taxon>
        <taxon>Pleurodelinae</taxon>
        <taxon>Pleurodeles</taxon>
    </lineage>
</organism>
<dbReference type="EMBL" id="JANPWB010000005">
    <property type="protein sequence ID" value="KAJ1187265.1"/>
    <property type="molecule type" value="Genomic_DNA"/>
</dbReference>
<dbReference type="AlphaFoldDB" id="A0AAV7UE89"/>
<evidence type="ECO:0000256" key="1">
    <source>
        <dbReference type="SAM" id="MobiDB-lite"/>
    </source>
</evidence>
<dbReference type="Proteomes" id="UP001066276">
    <property type="component" value="Chromosome 3_1"/>
</dbReference>
<gene>
    <name evidence="2" type="ORF">NDU88_004043</name>
</gene>
<evidence type="ECO:0000313" key="2">
    <source>
        <dbReference type="EMBL" id="KAJ1187265.1"/>
    </source>
</evidence>